<comment type="pathway">
    <text evidence="1 6 7">Amino-acid biosynthesis; L-histidine biosynthesis; L-histidine from 5-phospho-alpha-D-ribose 1-diphosphate: step 6/9.</text>
</comment>
<sequence length="195" mass="21353">MRQATITRTTSETEIEVTLNLDGTGVYDNRTGVGFFDHMLDQLSRHSLIDLTVRATGDLHIDDHHTVEDTGIAIGQALTQALGDKRGIRRYGSCLLAMDDAQVRCALDLSGRAFLICNLDMPTEKIGAFDTQLVREFFQALSSHGGITLHIDRLHGFNSHHIAEAAFKSVARALREAVEPDPRMEGALPSTKGAL</sequence>
<dbReference type="NCBIfam" id="NF002114">
    <property type="entry name" value="PRK00951.2-4"/>
    <property type="match status" value="1"/>
</dbReference>
<dbReference type="EMBL" id="FMVT01000002">
    <property type="protein sequence ID" value="SCY13023.1"/>
    <property type="molecule type" value="Genomic_DNA"/>
</dbReference>
<gene>
    <name evidence="6" type="primary">hisB</name>
    <name evidence="8" type="ORF">SAMN05660710_00772</name>
</gene>
<evidence type="ECO:0000313" key="9">
    <source>
        <dbReference type="Proteomes" id="UP000199502"/>
    </source>
</evidence>
<dbReference type="EC" id="4.2.1.19" evidence="6 7"/>
<evidence type="ECO:0000256" key="7">
    <source>
        <dbReference type="RuleBase" id="RU000599"/>
    </source>
</evidence>
<dbReference type="AlphaFoldDB" id="A0A1G5DE32"/>
<dbReference type="Proteomes" id="UP000199502">
    <property type="component" value="Unassembled WGS sequence"/>
</dbReference>
<accession>A0A1G5DE32</accession>
<keyword evidence="4 6" id="KW-0368">Histidine biosynthesis</keyword>
<dbReference type="InterPro" id="IPR038494">
    <property type="entry name" value="IGPD_sf"/>
</dbReference>
<dbReference type="FunFam" id="3.30.230.40:FF:000003">
    <property type="entry name" value="Imidazoleglycerol-phosphate dehydratase HisB"/>
    <property type="match status" value="1"/>
</dbReference>
<dbReference type="NCBIfam" id="NF002109">
    <property type="entry name" value="PRK00951.1-5"/>
    <property type="match status" value="1"/>
</dbReference>
<dbReference type="RefSeq" id="WP_090740449.1">
    <property type="nucleotide sequence ID" value="NZ_FMVT01000002.1"/>
</dbReference>
<name>A0A1G5DE32_9RHOB</name>
<dbReference type="InterPro" id="IPR020565">
    <property type="entry name" value="ImidazoleglycerP_deHydtase_CS"/>
</dbReference>
<dbReference type="PROSITE" id="PS00955">
    <property type="entry name" value="IGP_DEHYDRATASE_2"/>
    <property type="match status" value="1"/>
</dbReference>
<dbReference type="PANTHER" id="PTHR23133:SF2">
    <property type="entry name" value="IMIDAZOLEGLYCEROL-PHOSPHATE DEHYDRATASE"/>
    <property type="match status" value="1"/>
</dbReference>
<dbReference type="InterPro" id="IPR000807">
    <property type="entry name" value="ImidazoleglycerolP_deHydtase"/>
</dbReference>
<dbReference type="FunFam" id="3.30.230.40:FF:000001">
    <property type="entry name" value="Imidazoleglycerol-phosphate dehydratase HisB"/>
    <property type="match status" value="1"/>
</dbReference>
<dbReference type="HAMAP" id="MF_00076">
    <property type="entry name" value="HisB"/>
    <property type="match status" value="1"/>
</dbReference>
<dbReference type="UniPathway" id="UPA00031">
    <property type="reaction ID" value="UER00011"/>
</dbReference>
<dbReference type="PROSITE" id="PS00954">
    <property type="entry name" value="IGP_DEHYDRATASE_1"/>
    <property type="match status" value="1"/>
</dbReference>
<evidence type="ECO:0000256" key="4">
    <source>
        <dbReference type="ARBA" id="ARBA00023102"/>
    </source>
</evidence>
<dbReference type="GO" id="GO:0005737">
    <property type="term" value="C:cytoplasm"/>
    <property type="evidence" value="ECO:0007669"/>
    <property type="project" value="UniProtKB-SubCell"/>
</dbReference>
<reference evidence="8 9" key="1">
    <citation type="submission" date="2016-10" db="EMBL/GenBank/DDBJ databases">
        <authorList>
            <person name="de Groot N.N."/>
        </authorList>
    </citation>
    <scope>NUCLEOTIDE SEQUENCE [LARGE SCALE GENOMIC DNA]</scope>
    <source>
        <strain evidence="8 9">CGMCC 1.8925</strain>
    </source>
</reference>
<dbReference type="InterPro" id="IPR020568">
    <property type="entry name" value="Ribosomal_Su5_D2-typ_SF"/>
</dbReference>
<organism evidence="8 9">
    <name type="scientific">Paracoccus tibetensis</name>
    <dbReference type="NCBI Taxonomy" id="336292"/>
    <lineage>
        <taxon>Bacteria</taxon>
        <taxon>Pseudomonadati</taxon>
        <taxon>Pseudomonadota</taxon>
        <taxon>Alphaproteobacteria</taxon>
        <taxon>Rhodobacterales</taxon>
        <taxon>Paracoccaceae</taxon>
        <taxon>Paracoccus</taxon>
    </lineage>
</organism>
<comment type="catalytic activity">
    <reaction evidence="6 7">
        <text>D-erythro-1-(imidazol-4-yl)glycerol 3-phosphate = 3-(imidazol-4-yl)-2-oxopropyl phosphate + H2O</text>
        <dbReference type="Rhea" id="RHEA:11040"/>
        <dbReference type="ChEBI" id="CHEBI:15377"/>
        <dbReference type="ChEBI" id="CHEBI:57766"/>
        <dbReference type="ChEBI" id="CHEBI:58278"/>
        <dbReference type="EC" id="4.2.1.19"/>
    </reaction>
</comment>
<dbReference type="Gene3D" id="3.30.230.40">
    <property type="entry name" value="Imidazole glycerol phosphate dehydratase, domain 1"/>
    <property type="match status" value="2"/>
</dbReference>
<dbReference type="GO" id="GO:0000105">
    <property type="term" value="P:L-histidine biosynthetic process"/>
    <property type="evidence" value="ECO:0007669"/>
    <property type="project" value="UniProtKB-UniRule"/>
</dbReference>
<keyword evidence="3 6" id="KW-0028">Amino-acid biosynthesis</keyword>
<keyword evidence="6" id="KW-0963">Cytoplasm</keyword>
<keyword evidence="9" id="KW-1185">Reference proteome</keyword>
<proteinExistence type="inferred from homology"/>
<keyword evidence="5 6" id="KW-0456">Lyase</keyword>
<evidence type="ECO:0000256" key="3">
    <source>
        <dbReference type="ARBA" id="ARBA00022605"/>
    </source>
</evidence>
<evidence type="ECO:0000256" key="5">
    <source>
        <dbReference type="ARBA" id="ARBA00023239"/>
    </source>
</evidence>
<dbReference type="STRING" id="336292.SAMN05660710_00772"/>
<comment type="subcellular location">
    <subcellularLocation>
        <location evidence="6 7">Cytoplasm</location>
    </subcellularLocation>
</comment>
<dbReference type="Pfam" id="PF00475">
    <property type="entry name" value="IGPD"/>
    <property type="match status" value="1"/>
</dbReference>
<comment type="similarity">
    <text evidence="6 7">Belongs to the imidazoleglycerol-phosphate dehydratase family.</text>
</comment>
<protein>
    <recommendedName>
        <fullName evidence="2 6">Imidazoleglycerol-phosphate dehydratase</fullName>
        <shortName evidence="6">IGPD</shortName>
        <ecNumber evidence="6 7">4.2.1.19</ecNumber>
    </recommendedName>
</protein>
<dbReference type="PANTHER" id="PTHR23133">
    <property type="entry name" value="IMIDAZOLEGLYCEROL-PHOSPHATE DEHYDRATASE HIS7"/>
    <property type="match status" value="1"/>
</dbReference>
<dbReference type="NCBIfam" id="NF002111">
    <property type="entry name" value="PRK00951.2-1"/>
    <property type="match status" value="1"/>
</dbReference>
<evidence type="ECO:0000256" key="2">
    <source>
        <dbReference type="ARBA" id="ARBA00016664"/>
    </source>
</evidence>
<evidence type="ECO:0000256" key="1">
    <source>
        <dbReference type="ARBA" id="ARBA00005047"/>
    </source>
</evidence>
<dbReference type="SUPFAM" id="SSF54211">
    <property type="entry name" value="Ribosomal protein S5 domain 2-like"/>
    <property type="match status" value="2"/>
</dbReference>
<evidence type="ECO:0000313" key="8">
    <source>
        <dbReference type="EMBL" id="SCY13023.1"/>
    </source>
</evidence>
<dbReference type="CDD" id="cd07914">
    <property type="entry name" value="IGPD"/>
    <property type="match status" value="1"/>
</dbReference>
<dbReference type="OrthoDB" id="9813612at2"/>
<dbReference type="GO" id="GO:0004424">
    <property type="term" value="F:imidazoleglycerol-phosphate dehydratase activity"/>
    <property type="evidence" value="ECO:0007669"/>
    <property type="project" value="UniProtKB-UniRule"/>
</dbReference>
<evidence type="ECO:0000256" key="6">
    <source>
        <dbReference type="HAMAP-Rule" id="MF_00076"/>
    </source>
</evidence>